<feature type="domain" description="DUF5979" evidence="5">
    <location>
        <begin position="907"/>
        <end position="1013"/>
    </location>
</feature>
<evidence type="ECO:0000256" key="2">
    <source>
        <dbReference type="SAM" id="Phobius"/>
    </source>
</evidence>
<dbReference type="EMBL" id="CP034438">
    <property type="protein sequence ID" value="AZN29711.1"/>
    <property type="molecule type" value="Genomic_DNA"/>
</dbReference>
<keyword evidence="2" id="KW-1133">Transmembrane helix</keyword>
<name>A0A3S8Z838_9ACTO</name>
<sequence>MCEMSRKSTRQGALAKGFAAFSVALALGLGLAPASVAIADESQPPQSDLTALEAPVEAATLDEPVTEPTETAEPEPLPTETVVPAPVEPAPLEPVDVESAPAVPSEQASRTEPDLSETLASDDDVPVAGADSESELDGEVSPMAVGPDGATPPYIYWDVKDADTGELVAGASFEFQYRSRSWLGWTWTTGTSAGSIIDCVGPCSSSQFGNVLDRDTDGGEFLLEHYRTNRNESNRIVEGDNYRVRAVDAPAGYDWVEPSSWKTLGGENSNTADWNYLGGDQTHEVATFEVQKQQTAPVCTAGYVYAISGGGQLQQVSPNGTVSTLGTAASGVSNFNGLGISTGGNTIYAIERTSSSGTSANGTVYTYDVTAGVWTSTGRSTSALGGNTGTNLVAGAVDLSTGLYYFGGFTSNGDFKIYEYNPGFNSLQLKGTVRTSATSSANGDMAFDAAGNLFIVRGSGSTTTVFSVTRDNFVAASGGNITSSQSATVTTMSDVNGVAFDASGKAYLGSGGQIRSYNMPNWSGSTTVTSSGLSSTDLATCSSPPTITIEKFVENGRVNSSDQFRLRLAQGTQTIGETTTTGTANGLQGERIGPLPTVRGVPLTFSEIAAGTTDLTNYASSFRCEVDGVQDHSASGNGTFGTITIPPGGQSVLCRFHNAPLVADVTIQKQVTDPLGENPQPQEAWLVAATATSTEGAVAQTPSAGSQATDSDGKSRWELKFDSYTDRANLVVSETQQDGFEFLSGQCTITHLNGSTTVTDLTSADEQILTDVQPGDNVDCTYVNKPMVGQLAIEKVLDQTLPSPVQLEFSGTYTCTLDGSTVASGTWLSTGAGDAVLTPDEGMPAADMIPAGAECSAMETPPTGSTGLPNSSYEWGAPAVTGSGTIVTQEISTLTVTNTVDRVYGSFSVTKEVVGTADDGLEYSGDWQCVLTDELLDDETVSGTWGPIVDGETWTSSATDEIPLGAECSVVNEEGLPAVPVDGDPSYSWDGDPDLGTPVDAAEIPSEITVTNTTKRELGSVTWTKVDAADILLSGSEWTLTGPSLFNEGEALAITDCTEAPCTGPDMDPTGGAFLLEDLPWGDYTLTETKAPAGYYLSDDDVTFTIGKTSPASLEVNLDPIVNIEREGPVLPLTGGIGREFFPLMGAGILFLGLGGAGYAQLRKNRKEGSYFAS</sequence>
<evidence type="ECO:0000313" key="8">
    <source>
        <dbReference type="Proteomes" id="UP000270021"/>
    </source>
</evidence>
<gene>
    <name evidence="7" type="ORF">EJO69_04860</name>
</gene>
<dbReference type="Proteomes" id="UP000270021">
    <property type="component" value="Chromosome"/>
</dbReference>
<organism evidence="7 8">
    <name type="scientific">Flaviflexus salsibiostraticola</name>
    <dbReference type="NCBI Taxonomy" id="1282737"/>
    <lineage>
        <taxon>Bacteria</taxon>
        <taxon>Bacillati</taxon>
        <taxon>Actinomycetota</taxon>
        <taxon>Actinomycetes</taxon>
        <taxon>Actinomycetales</taxon>
        <taxon>Actinomycetaceae</taxon>
        <taxon>Flaviflexus</taxon>
    </lineage>
</organism>
<dbReference type="InterPro" id="IPR041033">
    <property type="entry name" value="SpaA_PFL_dom_1"/>
</dbReference>
<evidence type="ECO:0000259" key="5">
    <source>
        <dbReference type="Pfam" id="PF19407"/>
    </source>
</evidence>
<dbReference type="OrthoDB" id="134475at2"/>
<dbReference type="GO" id="GO:0005975">
    <property type="term" value="P:carbohydrate metabolic process"/>
    <property type="evidence" value="ECO:0007669"/>
    <property type="project" value="UniProtKB-ARBA"/>
</dbReference>
<feature type="transmembrane region" description="Helical" evidence="2">
    <location>
        <begin position="1141"/>
        <end position="1160"/>
    </location>
</feature>
<feature type="region of interest" description="Disordered" evidence="1">
    <location>
        <begin position="42"/>
        <end position="147"/>
    </location>
</feature>
<accession>A0A3S8Z838</accession>
<dbReference type="InterPro" id="IPR048834">
    <property type="entry name" value="SpaA_pre-album"/>
</dbReference>
<evidence type="ECO:0000256" key="3">
    <source>
        <dbReference type="SAM" id="SignalP"/>
    </source>
</evidence>
<protein>
    <submittedName>
        <fullName evidence="7">Uncharacterized protein</fullName>
    </submittedName>
</protein>
<dbReference type="AlphaFoldDB" id="A0A3S8Z838"/>
<dbReference type="Pfam" id="PF19407">
    <property type="entry name" value="DUF5979"/>
    <property type="match status" value="2"/>
</dbReference>
<proteinExistence type="predicted"/>
<evidence type="ECO:0000259" key="6">
    <source>
        <dbReference type="Pfam" id="PF20674"/>
    </source>
</evidence>
<dbReference type="SUPFAM" id="SSF63829">
    <property type="entry name" value="Calcium-dependent phosphotriesterase"/>
    <property type="match status" value="1"/>
</dbReference>
<dbReference type="Pfam" id="PF20674">
    <property type="entry name" value="SpaA_3"/>
    <property type="match status" value="1"/>
</dbReference>
<feature type="chain" id="PRO_5019311761" evidence="3">
    <location>
        <begin position="40"/>
        <end position="1174"/>
    </location>
</feature>
<dbReference type="InterPro" id="IPR013783">
    <property type="entry name" value="Ig-like_fold"/>
</dbReference>
<reference evidence="7 8" key="1">
    <citation type="submission" date="2018-12" db="EMBL/GenBank/DDBJ databases">
        <title>Complete genome sequence of Flaviflexus salsibiostraticola KCTC 33148.</title>
        <authorList>
            <person name="Bae J.-W."/>
        </authorList>
    </citation>
    <scope>NUCLEOTIDE SEQUENCE [LARGE SCALE GENOMIC DNA]</scope>
    <source>
        <strain evidence="7 8">KCTC 33148</strain>
    </source>
</reference>
<feature type="domain" description="SpaA-like prealbumin fold" evidence="4">
    <location>
        <begin position="1019"/>
        <end position="1115"/>
    </location>
</feature>
<feature type="domain" description="SpaA-like prealbumin fold" evidence="6">
    <location>
        <begin position="546"/>
        <end position="660"/>
    </location>
</feature>
<feature type="signal peptide" evidence="3">
    <location>
        <begin position="1"/>
        <end position="39"/>
    </location>
</feature>
<keyword evidence="3" id="KW-0732">Signal</keyword>
<evidence type="ECO:0000259" key="4">
    <source>
        <dbReference type="Pfam" id="PF17802"/>
    </source>
</evidence>
<evidence type="ECO:0000313" key="7">
    <source>
        <dbReference type="EMBL" id="AZN29711.1"/>
    </source>
</evidence>
<keyword evidence="8" id="KW-1185">Reference proteome</keyword>
<keyword evidence="2" id="KW-0812">Transmembrane</keyword>
<dbReference type="InterPro" id="IPR046022">
    <property type="entry name" value="DUF5979"/>
</dbReference>
<dbReference type="KEGG" id="fsl:EJO69_04860"/>
<dbReference type="Pfam" id="PF17802">
    <property type="entry name" value="SpaA"/>
    <property type="match status" value="1"/>
</dbReference>
<keyword evidence="2" id="KW-0472">Membrane</keyword>
<dbReference type="Gene3D" id="2.60.40.10">
    <property type="entry name" value="Immunoglobulins"/>
    <property type="match status" value="1"/>
</dbReference>
<evidence type="ECO:0000256" key="1">
    <source>
        <dbReference type="SAM" id="MobiDB-lite"/>
    </source>
</evidence>
<feature type="domain" description="DUF5979" evidence="5">
    <location>
        <begin position="792"/>
        <end position="901"/>
    </location>
</feature>